<protein>
    <submittedName>
        <fullName evidence="1">Uncharacterized protein</fullName>
    </submittedName>
</protein>
<name>A0AAD9P1A7_RIDPI</name>
<dbReference type="SUPFAM" id="SSF48371">
    <property type="entry name" value="ARM repeat"/>
    <property type="match status" value="1"/>
</dbReference>
<reference evidence="1" key="1">
    <citation type="journal article" date="2023" name="Mol. Biol. Evol.">
        <title>Third-Generation Sequencing Reveals the Adaptive Role of the Epigenome in Three Deep-Sea Polychaetes.</title>
        <authorList>
            <person name="Perez M."/>
            <person name="Aroh O."/>
            <person name="Sun Y."/>
            <person name="Lan Y."/>
            <person name="Juniper S.K."/>
            <person name="Young C.R."/>
            <person name="Angers B."/>
            <person name="Qian P.Y."/>
        </authorList>
    </citation>
    <scope>NUCLEOTIDE SEQUENCE</scope>
    <source>
        <strain evidence="1">R07B-5</strain>
    </source>
</reference>
<dbReference type="AlphaFoldDB" id="A0AAD9P1A7"/>
<dbReference type="InterPro" id="IPR011989">
    <property type="entry name" value="ARM-like"/>
</dbReference>
<dbReference type="Proteomes" id="UP001209878">
    <property type="component" value="Unassembled WGS sequence"/>
</dbReference>
<accession>A0AAD9P1A7</accession>
<dbReference type="InterPro" id="IPR016024">
    <property type="entry name" value="ARM-type_fold"/>
</dbReference>
<gene>
    <name evidence="1" type="ORF">NP493_205g01012</name>
</gene>
<sequence length="339" mass="37338">MECIKCQIHSPAAVKQALLTIASMCSTQENAKDILRERDGLKFVLNILISDTDTGVKEAAMFALGCAVESNVFSQKQLCQRSVFVYLHKLLSSHQSGVRLIQTASFFILTLTTINSMGQTLVRKSECLEVLLELFKSTLPVSASVRKKPTVDLQSTELWTNVTSALSACVNNPQNEENQRLCSKVFPHAFQLLQDGTESHVLRPLASFIGLTVANNVLNQDRAEQCGVLEVLISAIDRVLLRSSQYHSDLQLAVALTNTIDTIITDHTRNAARCGSLGGIRLFLRLLQTELEPSAAVQVVLTLAHCTDDCRKAAVVYMIPMCMTLYSAGIHLWCDARDV</sequence>
<comment type="caution">
    <text evidence="1">The sequence shown here is derived from an EMBL/GenBank/DDBJ whole genome shotgun (WGS) entry which is preliminary data.</text>
</comment>
<dbReference type="EMBL" id="JAODUO010000204">
    <property type="protein sequence ID" value="KAK2186331.1"/>
    <property type="molecule type" value="Genomic_DNA"/>
</dbReference>
<dbReference type="InterPro" id="IPR042359">
    <property type="entry name" value="TERB1"/>
</dbReference>
<organism evidence="1 2">
    <name type="scientific">Ridgeia piscesae</name>
    <name type="common">Tubeworm</name>
    <dbReference type="NCBI Taxonomy" id="27915"/>
    <lineage>
        <taxon>Eukaryota</taxon>
        <taxon>Metazoa</taxon>
        <taxon>Spiralia</taxon>
        <taxon>Lophotrochozoa</taxon>
        <taxon>Annelida</taxon>
        <taxon>Polychaeta</taxon>
        <taxon>Sedentaria</taxon>
        <taxon>Canalipalpata</taxon>
        <taxon>Sabellida</taxon>
        <taxon>Siboglinidae</taxon>
        <taxon>Ridgeia</taxon>
    </lineage>
</organism>
<proteinExistence type="predicted"/>
<dbReference type="PANTHER" id="PTHR14014:SF0">
    <property type="entry name" value="TELOMERE REPEATS-BINDING BOUQUET FORMATION PROTEIN 1"/>
    <property type="match status" value="1"/>
</dbReference>
<dbReference type="Gene3D" id="1.25.10.10">
    <property type="entry name" value="Leucine-rich Repeat Variant"/>
    <property type="match status" value="2"/>
</dbReference>
<evidence type="ECO:0000313" key="2">
    <source>
        <dbReference type="Proteomes" id="UP001209878"/>
    </source>
</evidence>
<evidence type="ECO:0000313" key="1">
    <source>
        <dbReference type="EMBL" id="KAK2186331.1"/>
    </source>
</evidence>
<keyword evidence="2" id="KW-1185">Reference proteome</keyword>
<dbReference type="GO" id="GO:0007129">
    <property type="term" value="P:homologous chromosome pairing at meiosis"/>
    <property type="evidence" value="ECO:0007669"/>
    <property type="project" value="TreeGrafter"/>
</dbReference>
<dbReference type="GO" id="GO:0070197">
    <property type="term" value="P:meiotic attachment of telomere to nuclear envelope"/>
    <property type="evidence" value="ECO:0007669"/>
    <property type="project" value="InterPro"/>
</dbReference>
<dbReference type="PANTHER" id="PTHR14014">
    <property type="entry name" value="TELOMERE REPEATS-BINDING BOUQUET FORMATION PROTEIN 1"/>
    <property type="match status" value="1"/>
</dbReference>